<comment type="caution">
    <text evidence="4">The sequence shown here is derived from an EMBL/GenBank/DDBJ whole genome shotgun (WGS) entry which is preliminary data.</text>
</comment>
<dbReference type="Proteomes" id="UP001497525">
    <property type="component" value="Unassembled WGS sequence"/>
</dbReference>
<reference evidence="4" key="1">
    <citation type="submission" date="2024-06" db="EMBL/GenBank/DDBJ databases">
        <authorList>
            <person name="Liu X."/>
            <person name="Lenzi L."/>
            <person name="Haldenby T S."/>
            <person name="Uol C."/>
        </authorList>
    </citation>
    <scope>NUCLEOTIDE SEQUENCE</scope>
</reference>
<dbReference type="EMBL" id="CAXLJL010000256">
    <property type="protein sequence ID" value="CAL5135231.1"/>
    <property type="molecule type" value="Genomic_DNA"/>
</dbReference>
<feature type="region of interest" description="Disordered" evidence="2">
    <location>
        <begin position="147"/>
        <end position="224"/>
    </location>
</feature>
<feature type="compositionally biased region" description="Basic and acidic residues" evidence="2">
    <location>
        <begin position="185"/>
        <end position="216"/>
    </location>
</feature>
<proteinExistence type="predicted"/>
<feature type="domain" description="C2H2-type" evidence="3">
    <location>
        <begin position="288"/>
        <end position="311"/>
    </location>
</feature>
<dbReference type="InterPro" id="IPR036236">
    <property type="entry name" value="Znf_C2H2_sf"/>
</dbReference>
<dbReference type="InterPro" id="IPR013087">
    <property type="entry name" value="Znf_C2H2_type"/>
</dbReference>
<dbReference type="GO" id="GO:0008270">
    <property type="term" value="F:zinc ion binding"/>
    <property type="evidence" value="ECO:0007669"/>
    <property type="project" value="UniProtKB-KW"/>
</dbReference>
<name>A0AAV2TEB7_CALDB</name>
<dbReference type="AlphaFoldDB" id="A0AAV2TEB7"/>
<gene>
    <name evidence="4" type="ORF">CDAUBV1_LOCUS9406</name>
</gene>
<keyword evidence="1" id="KW-0479">Metal-binding</keyword>
<sequence length="620" mass="68094">MTMHGADTSANRSDKFQPKIRSIQRFKQLIRLASVTAESLPMKELPSAFQLSFALIEGISGLMLKACSVIKQDINPLNIDEEDGEIHYESCDLSCNIEQTRTSFSEEEGFDDLQNHCVKNSDSFQLSQTGPSNITDESRLCIAEIGEEPDAVDGSRPKCATTVSPERVSERSHLPPTPPSALNIAEKERSEKKIDLKSDFEDEIRSSVSPHGEHSGKSASQCSMHDARCDNDSNTYPSHMSELCGPRLREYPCVRMHTDLRRWRLTSTDRLNSLIDECERQVNGRKLYVCKFCGKVYEIKSSMRYHMKIIHLQMHLRTTEMQCRICGKQFTCVSAVNRHQSKCMMSTLSENGLHRNKGYPTPGSRPIGCGSGLPQGMKTMSDDQFRNISGNILGQTIPTYSGSSCVMSDNPILGTGVTKVTSQSAFYNPLSSASLLPEPDSHTVYHNALSSVNSEMSIGQKFSADFCVKSNDSSVTDGSLSPASRAPTGTDTAVPNSDYISPPAWNPAGTGWPNFANLGHNISELTPIQLEMCMKAVVRGFNSNMSELNSNFGFPSLPNQSNLEFHEASPANSLASVPFPLVLTPSEPQESKQSKLSNASEVAMDLSAHPTAETVMIESC</sequence>
<evidence type="ECO:0000313" key="4">
    <source>
        <dbReference type="EMBL" id="CAL5135231.1"/>
    </source>
</evidence>
<organism evidence="4 5">
    <name type="scientific">Calicophoron daubneyi</name>
    <name type="common">Rumen fluke</name>
    <name type="synonym">Paramphistomum daubneyi</name>
    <dbReference type="NCBI Taxonomy" id="300641"/>
    <lineage>
        <taxon>Eukaryota</taxon>
        <taxon>Metazoa</taxon>
        <taxon>Spiralia</taxon>
        <taxon>Lophotrochozoa</taxon>
        <taxon>Platyhelminthes</taxon>
        <taxon>Trematoda</taxon>
        <taxon>Digenea</taxon>
        <taxon>Plagiorchiida</taxon>
        <taxon>Pronocephalata</taxon>
        <taxon>Paramphistomoidea</taxon>
        <taxon>Paramphistomidae</taxon>
        <taxon>Calicophoron</taxon>
    </lineage>
</organism>
<dbReference type="SUPFAM" id="SSF57667">
    <property type="entry name" value="beta-beta-alpha zinc fingers"/>
    <property type="match status" value="1"/>
</dbReference>
<evidence type="ECO:0000256" key="1">
    <source>
        <dbReference type="PROSITE-ProRule" id="PRU00042"/>
    </source>
</evidence>
<accession>A0AAV2TEB7</accession>
<dbReference type="PROSITE" id="PS00028">
    <property type="entry name" value="ZINC_FINGER_C2H2_1"/>
    <property type="match status" value="1"/>
</dbReference>
<feature type="region of interest" description="Disordered" evidence="2">
    <location>
        <begin position="584"/>
        <end position="607"/>
    </location>
</feature>
<dbReference type="PROSITE" id="PS50157">
    <property type="entry name" value="ZINC_FINGER_C2H2_2"/>
    <property type="match status" value="1"/>
</dbReference>
<evidence type="ECO:0000256" key="2">
    <source>
        <dbReference type="SAM" id="MobiDB-lite"/>
    </source>
</evidence>
<dbReference type="Gene3D" id="3.30.160.60">
    <property type="entry name" value="Classic Zinc Finger"/>
    <property type="match status" value="1"/>
</dbReference>
<evidence type="ECO:0000313" key="5">
    <source>
        <dbReference type="Proteomes" id="UP001497525"/>
    </source>
</evidence>
<dbReference type="SMART" id="SM00355">
    <property type="entry name" value="ZnF_C2H2"/>
    <property type="match status" value="2"/>
</dbReference>
<keyword evidence="1" id="KW-0862">Zinc</keyword>
<protein>
    <recommendedName>
        <fullName evidence="3">C2H2-type domain-containing protein</fullName>
    </recommendedName>
</protein>
<keyword evidence="1" id="KW-0863">Zinc-finger</keyword>
<evidence type="ECO:0000259" key="3">
    <source>
        <dbReference type="PROSITE" id="PS50157"/>
    </source>
</evidence>
<feature type="region of interest" description="Disordered" evidence="2">
    <location>
        <begin position="475"/>
        <end position="495"/>
    </location>
</feature>